<dbReference type="InterPro" id="IPR031717">
    <property type="entry name" value="ODO-1/KGD_C"/>
</dbReference>
<keyword evidence="5" id="KW-0786">Thiamine pyrophosphate</keyword>
<evidence type="ECO:0000313" key="8">
    <source>
        <dbReference type="Proteomes" id="UP000440578"/>
    </source>
</evidence>
<dbReference type="SUPFAM" id="SSF52518">
    <property type="entry name" value="Thiamin diphosphate-binding fold (THDP-binding)"/>
    <property type="match status" value="2"/>
</dbReference>
<dbReference type="Pfam" id="PF02779">
    <property type="entry name" value="Transket_pyr"/>
    <property type="match status" value="1"/>
</dbReference>
<dbReference type="AlphaFoldDB" id="A0A6A4WL37"/>
<evidence type="ECO:0000259" key="6">
    <source>
        <dbReference type="SMART" id="SM00861"/>
    </source>
</evidence>
<dbReference type="InterPro" id="IPR005475">
    <property type="entry name" value="Transketolase-like_Pyr-bd"/>
</dbReference>
<dbReference type="Gene3D" id="3.40.50.12470">
    <property type="match status" value="1"/>
</dbReference>
<gene>
    <name evidence="7" type="primary">dhtkd1_1</name>
    <name evidence="7" type="ORF">FJT64_023804</name>
</gene>
<evidence type="ECO:0000313" key="7">
    <source>
        <dbReference type="EMBL" id="KAF0304380.1"/>
    </source>
</evidence>
<evidence type="ECO:0000256" key="2">
    <source>
        <dbReference type="ARBA" id="ARBA00006936"/>
    </source>
</evidence>
<keyword evidence="3" id="KW-0809">Transit peptide</keyword>
<evidence type="ECO:0000256" key="4">
    <source>
        <dbReference type="ARBA" id="ARBA00023002"/>
    </source>
</evidence>
<dbReference type="GO" id="GO:0016624">
    <property type="term" value="F:oxidoreductase activity, acting on the aldehyde or oxo group of donors, disulfide as acceptor"/>
    <property type="evidence" value="ECO:0007669"/>
    <property type="project" value="InterPro"/>
</dbReference>
<dbReference type="InterPro" id="IPR029061">
    <property type="entry name" value="THDP-binding"/>
</dbReference>
<dbReference type="PIRSF" id="PIRSF000157">
    <property type="entry name" value="Oxoglu_dh_E1"/>
    <property type="match status" value="1"/>
</dbReference>
<dbReference type="OrthoDB" id="413077at2759"/>
<keyword evidence="4" id="KW-0560">Oxidoreductase</keyword>
<evidence type="ECO:0000256" key="1">
    <source>
        <dbReference type="ARBA" id="ARBA00001964"/>
    </source>
</evidence>
<evidence type="ECO:0000256" key="3">
    <source>
        <dbReference type="ARBA" id="ARBA00022946"/>
    </source>
</evidence>
<dbReference type="CDD" id="cd02016">
    <property type="entry name" value="TPP_E1_OGDC_like"/>
    <property type="match status" value="1"/>
</dbReference>
<dbReference type="Gene3D" id="1.10.287.1150">
    <property type="entry name" value="TPP helical domain"/>
    <property type="match status" value="1"/>
</dbReference>
<dbReference type="SMART" id="SM00861">
    <property type="entry name" value="Transket_pyr"/>
    <property type="match status" value="1"/>
</dbReference>
<comment type="caution">
    <text evidence="7">The sequence shown here is derived from an EMBL/GenBank/DDBJ whole genome shotgun (WGS) entry which is preliminary data.</text>
</comment>
<dbReference type="Gene3D" id="3.40.50.11610">
    <property type="entry name" value="Multifunctional 2-oxoglutarate metabolism enzyme, C-terminal domain"/>
    <property type="match status" value="1"/>
</dbReference>
<accession>A0A6A4WL37</accession>
<reference evidence="7 8" key="1">
    <citation type="submission" date="2019-07" db="EMBL/GenBank/DDBJ databases">
        <title>Draft genome assembly of a fouling barnacle, Amphibalanus amphitrite (Darwin, 1854): The first reference genome for Thecostraca.</title>
        <authorList>
            <person name="Kim W."/>
        </authorList>
    </citation>
    <scope>NUCLEOTIDE SEQUENCE [LARGE SCALE GENOMIC DNA]</scope>
    <source>
        <strain evidence="7">SNU_AA5</strain>
        <tissue evidence="7">Soma without cirri and trophi</tissue>
    </source>
</reference>
<dbReference type="EMBL" id="VIIS01000851">
    <property type="protein sequence ID" value="KAF0304380.1"/>
    <property type="molecule type" value="Genomic_DNA"/>
</dbReference>
<organism evidence="7 8">
    <name type="scientific">Amphibalanus amphitrite</name>
    <name type="common">Striped barnacle</name>
    <name type="synonym">Balanus amphitrite</name>
    <dbReference type="NCBI Taxonomy" id="1232801"/>
    <lineage>
        <taxon>Eukaryota</taxon>
        <taxon>Metazoa</taxon>
        <taxon>Ecdysozoa</taxon>
        <taxon>Arthropoda</taxon>
        <taxon>Crustacea</taxon>
        <taxon>Multicrustacea</taxon>
        <taxon>Cirripedia</taxon>
        <taxon>Thoracica</taxon>
        <taxon>Thoracicalcarea</taxon>
        <taxon>Balanomorpha</taxon>
        <taxon>Balanoidea</taxon>
        <taxon>Balanidae</taxon>
        <taxon>Amphibalaninae</taxon>
        <taxon>Amphibalanus</taxon>
    </lineage>
</organism>
<name>A0A6A4WL37_AMPAM</name>
<sequence length="877" mass="97893">MHHIWKTAGCSSRLGRFQQVVWSQQLTQPQQRRHYHAEERGVYGYKPSPPNSYQVCEEALASRARQAAIFRLVEAYRTHAHKVATFNPLAGREVRELPELEPARYGLSDGDPVSPEGLVSAPGVSTVGQLVEHLKTAYCGRLSAQFTHCATAEEQEWLAERLETVVSESLSSAERLRIGEQLIHSQVLDKFLSVKFATVKRYGGEGAEATSAFLGQLLALAAAAGLREVVMAMAHRGRLNLLTGLLQYPPVQMFQKMRGMREFPDDVKGIGDVLSHLNSNVDLEFDGHKIHAVLLSNPSHLEAVNPVAMGRVRAREQTAGYGDYSSPTSRSEPGDHGLCVQIHGDAALSAQGIIQESLAISNLPHSRVGGSIHLAINNQVGYTTPEARGRSSSYCTDVAKLVDAPVIRANGDFPEDVVRACRVAFEYRQRFRRDVFVDLVCFRRWGHNELDDPTLTNPSMYRNINTRVSVPDRFVDALLEDDLLTMKDVERIQDQRYSWLNQQLAQVDSHVPKANHLEGGWRGMQQAPSAVTTWDTGVDPQLLKYIGGRSVEWPSNFVVSVFQLKGTHVRLCGQDVGRGTFSQRHVMLVDQITDHVHVPLNSLTDEQTGFIEVANSALTEEAMLAFEYGVSIESPNRLCIWEAQFGDFFNGAQIPIDTMFASGEAKWLYQSALTMILPHGIDGTGPEHSSCRMERFLQLTDSKEDAVDGKYRTGAPSDDVNLHIVNPTTPAQNFHALRRQMVRNFRKPLLIVGPKMLLRHPQATSSLADMAPGTHWLPVIGADGCSSARASTTTRWRPERAAAKRSDVAIVRLEQLTPFPTLQLNEIREKYSKATKFIWSQEEHRNQGAWTFVQPRFYNLCATKREAKHVIQAPFNM</sequence>
<keyword evidence="8" id="KW-1185">Reference proteome</keyword>
<dbReference type="PANTHER" id="PTHR23152">
    <property type="entry name" value="2-OXOGLUTARATE DEHYDROGENASE"/>
    <property type="match status" value="1"/>
</dbReference>
<dbReference type="Proteomes" id="UP000440578">
    <property type="component" value="Unassembled WGS sequence"/>
</dbReference>
<evidence type="ECO:0000256" key="5">
    <source>
        <dbReference type="ARBA" id="ARBA00023052"/>
    </source>
</evidence>
<protein>
    <submittedName>
        <fullName evidence="7">Putative 2-oxoglutarate dehydrogenase E1 component DHKTD1, mitochondrial</fullName>
    </submittedName>
</protein>
<dbReference type="InterPro" id="IPR001017">
    <property type="entry name" value="DH_E1"/>
</dbReference>
<proteinExistence type="inferred from homology"/>
<dbReference type="InterPro" id="IPR011603">
    <property type="entry name" value="2oxoglutarate_DH_E1"/>
</dbReference>
<comment type="similarity">
    <text evidence="2">Belongs to the alpha-ketoglutarate dehydrogenase family.</text>
</comment>
<dbReference type="GO" id="GO:0030976">
    <property type="term" value="F:thiamine pyrophosphate binding"/>
    <property type="evidence" value="ECO:0007669"/>
    <property type="project" value="InterPro"/>
</dbReference>
<dbReference type="Pfam" id="PF16870">
    <property type="entry name" value="OxoGdeHyase_C"/>
    <property type="match status" value="1"/>
</dbReference>
<dbReference type="PANTHER" id="PTHR23152:SF4">
    <property type="entry name" value="2-OXOADIPATE DEHYDROGENASE COMPLEX COMPONENT E1"/>
    <property type="match status" value="1"/>
</dbReference>
<feature type="domain" description="Transketolase-like pyrimidine-binding" evidence="6">
    <location>
        <begin position="551"/>
        <end position="760"/>
    </location>
</feature>
<dbReference type="Gene3D" id="3.40.50.970">
    <property type="match status" value="1"/>
</dbReference>
<comment type="cofactor">
    <cofactor evidence="1">
        <name>thiamine diphosphate</name>
        <dbReference type="ChEBI" id="CHEBI:58937"/>
    </cofactor>
</comment>
<dbReference type="Pfam" id="PF00676">
    <property type="entry name" value="E1_dh"/>
    <property type="match status" value="1"/>
</dbReference>
<dbReference type="InterPro" id="IPR042179">
    <property type="entry name" value="KGD_C_sf"/>
</dbReference>